<dbReference type="PANTHER" id="PTHR37951:SF1">
    <property type="entry name" value="TYPE VI SECRETION SYSTEM COMPONENT TSSA1"/>
    <property type="match status" value="1"/>
</dbReference>
<comment type="caution">
    <text evidence="2">The sequence shown here is derived from an EMBL/GenBank/DDBJ whole genome shotgun (WGS) entry which is preliminary data.</text>
</comment>
<reference evidence="2 3" key="1">
    <citation type="submission" date="2018-09" db="EMBL/GenBank/DDBJ databases">
        <title>The draft genome of Acinetobacter spp. strains.</title>
        <authorList>
            <person name="Qin J."/>
            <person name="Feng Y."/>
            <person name="Zong Z."/>
        </authorList>
    </citation>
    <scope>NUCLEOTIDE SEQUENCE [LARGE SCALE GENOMIC DNA]</scope>
    <source>
        <strain evidence="2 3">WCHAc060096</strain>
    </source>
</reference>
<dbReference type="Pfam" id="PF06812">
    <property type="entry name" value="ImpA_N"/>
    <property type="match status" value="1"/>
</dbReference>
<dbReference type="AlphaFoldDB" id="A0A3A8EXB6"/>
<accession>A0A3A8EXB6</accession>
<evidence type="ECO:0000313" key="2">
    <source>
        <dbReference type="EMBL" id="RKG33103.1"/>
    </source>
</evidence>
<dbReference type="InterPro" id="IPR017740">
    <property type="entry name" value="TssA-like"/>
</dbReference>
<keyword evidence="3" id="KW-1185">Reference proteome</keyword>
<evidence type="ECO:0000259" key="1">
    <source>
        <dbReference type="Pfam" id="PF06812"/>
    </source>
</evidence>
<dbReference type="NCBIfam" id="TIGR03363">
    <property type="entry name" value="VI_chp_8"/>
    <property type="match status" value="1"/>
</dbReference>
<dbReference type="InterPro" id="IPR010657">
    <property type="entry name" value="ImpA_N"/>
</dbReference>
<dbReference type="RefSeq" id="WP_120370315.1">
    <property type="nucleotide sequence ID" value="NZ_RAXU01000011.1"/>
</dbReference>
<name>A0A3A8EXB6_9GAMM</name>
<evidence type="ECO:0000313" key="3">
    <source>
        <dbReference type="Proteomes" id="UP000269001"/>
    </source>
</evidence>
<dbReference type="EMBL" id="RAXU01000011">
    <property type="protein sequence ID" value="RKG33103.1"/>
    <property type="molecule type" value="Genomic_DNA"/>
</dbReference>
<protein>
    <submittedName>
        <fullName evidence="2">Type VI secretion system protein TssA</fullName>
    </submittedName>
</protein>
<organism evidence="2 3">
    <name type="scientific">Acinetobacter guerrae</name>
    <dbReference type="NCBI Taxonomy" id="1843371"/>
    <lineage>
        <taxon>Bacteria</taxon>
        <taxon>Pseudomonadati</taxon>
        <taxon>Pseudomonadota</taxon>
        <taxon>Gammaproteobacteria</taxon>
        <taxon>Moraxellales</taxon>
        <taxon>Moraxellaceae</taxon>
        <taxon>Acinetobacter</taxon>
    </lineage>
</organism>
<proteinExistence type="predicted"/>
<dbReference type="PANTHER" id="PTHR37951">
    <property type="entry name" value="CYTOPLASMIC PROTEIN-RELATED"/>
    <property type="match status" value="1"/>
</dbReference>
<feature type="domain" description="ImpA N-terminal" evidence="1">
    <location>
        <begin position="9"/>
        <end position="131"/>
    </location>
</feature>
<dbReference type="Proteomes" id="UP000269001">
    <property type="component" value="Unassembled WGS sequence"/>
</dbReference>
<sequence length="366" mass="42863">MSIDISALLAPISEHAPCGIDYSFSNEFHLIKKARIEDDNLLDQGDWVSERKQADWELVIRTASELMCKKSKDIRLLSWLTEAWSNQFGFEGIAKGLELSHLLLDQYWLTLHPEIEDEDLDQRIGLLQGLINQLPPLIKKVPIINSEPFYNFLDYENFLYHQNIRRKQSDDHEQQEQVSELEQFEQAVSNTSKNFQHQNFQAFSNVLEHWQTLKMVLDELMEVDAPSFANVDSNFNDIHQTLKKIYRTEILSSTTPTEKKHQSTPNTSFLTETVRAQPIMISNQTVFQPQIQNHLTNREQAMKVLQDIADYFRTNEPHSPVSYMLQKTIKWSQMPLHEWLTQVVKEENSLQMIQETLDVQPKNEYE</sequence>
<gene>
    <name evidence="2" type="primary">tssA</name>
    <name evidence="2" type="ORF">D7V21_09755</name>
</gene>